<sequence>MAWPDLDKLLRAHYTPTVSCLIKRHEFYKRDQKEDESIRDSVAALRDIGGACEFLNMDEAMRDRVVLGLRDLTLQSRLLTRPKITLTEAIEEATTAEAAQRLAATMRQMNKVTQETLKDTNQAQNKKQEETQKTITTTYHEDIESLSETDEEEEEVNQLRSKAMDPVTGAHKGILSIIVLLSSCGLLTSGTFLPRLHSLGRLWFGKHDVSQYPGLESNIDLKANLLPWGIYTPSITLQDWSLKWMSSDVTASQDDGNHDERQNKKIQRWGLARKEAVPAGNQMGAVDLTGWVPGWREKRSIVVADDAAFREKSKMLTAMERQKWLNSYMQKFLVVNSD</sequence>
<keyword evidence="10" id="KW-1185">Reference proteome</keyword>
<keyword evidence="5" id="KW-0165">Cleavage on pair of basic residues</keyword>
<dbReference type="PANTHER" id="PTHR28585:SF1">
    <property type="entry name" value="TUBEROINFUNDIBULAR PEPTIDE OF 39 RESIDUES"/>
    <property type="match status" value="1"/>
</dbReference>
<dbReference type="InterPro" id="IPR029396">
    <property type="entry name" value="TIP39"/>
</dbReference>
<comment type="subcellular location">
    <subcellularLocation>
        <location evidence="1">Secreted</location>
    </subcellularLocation>
</comment>
<keyword evidence="7" id="KW-0527">Neuropeptide</keyword>
<dbReference type="GeneID" id="113418496"/>
<dbReference type="Proteomes" id="UP000504612">
    <property type="component" value="Unplaced"/>
</dbReference>
<dbReference type="GO" id="GO:0007218">
    <property type="term" value="P:neuropeptide signaling pathway"/>
    <property type="evidence" value="ECO:0007669"/>
    <property type="project" value="UniProtKB-KW"/>
</dbReference>
<dbReference type="PANTHER" id="PTHR28585">
    <property type="entry name" value="TUBEROINFUNDIBULAR PEPTIDE OF 39 RESIDUES"/>
    <property type="match status" value="1"/>
</dbReference>
<name>A0A6J1UZY2_9SAUR</name>
<evidence type="ECO:0000256" key="3">
    <source>
        <dbReference type="ARBA" id="ARBA00021831"/>
    </source>
</evidence>
<reference evidence="11" key="1">
    <citation type="submission" date="2025-08" db="UniProtKB">
        <authorList>
            <consortium name="RefSeq"/>
        </authorList>
    </citation>
    <scope>IDENTIFICATION</scope>
</reference>
<evidence type="ECO:0000256" key="4">
    <source>
        <dbReference type="ARBA" id="ARBA00022525"/>
    </source>
</evidence>
<protein>
    <recommendedName>
        <fullName evidence="3">Tuberoinfundibular peptide of 39 residues</fullName>
    </recommendedName>
    <alternativeName>
        <fullName evidence="8">Parathyroid hormone 2</fullName>
    </alternativeName>
</protein>
<comment type="similarity">
    <text evidence="2">Belongs to the parathyroid hormone family.</text>
</comment>
<dbReference type="CTD" id="113091"/>
<organism evidence="10 11">
    <name type="scientific">Notechis scutatus</name>
    <name type="common">mainland tiger snake</name>
    <dbReference type="NCBI Taxonomy" id="8663"/>
    <lineage>
        <taxon>Eukaryota</taxon>
        <taxon>Metazoa</taxon>
        <taxon>Chordata</taxon>
        <taxon>Craniata</taxon>
        <taxon>Vertebrata</taxon>
        <taxon>Euteleostomi</taxon>
        <taxon>Lepidosauria</taxon>
        <taxon>Squamata</taxon>
        <taxon>Bifurcata</taxon>
        <taxon>Unidentata</taxon>
        <taxon>Episquamata</taxon>
        <taxon>Toxicofera</taxon>
        <taxon>Serpentes</taxon>
        <taxon>Colubroidea</taxon>
        <taxon>Elapidae</taxon>
        <taxon>Hydrophiinae</taxon>
        <taxon>Notechis</taxon>
    </lineage>
</organism>
<dbReference type="AlphaFoldDB" id="A0A6J1UZY2"/>
<keyword evidence="4" id="KW-0964">Secreted</keyword>
<evidence type="ECO:0000256" key="6">
    <source>
        <dbReference type="ARBA" id="ARBA00022729"/>
    </source>
</evidence>
<evidence type="ECO:0000256" key="1">
    <source>
        <dbReference type="ARBA" id="ARBA00004613"/>
    </source>
</evidence>
<evidence type="ECO:0000313" key="10">
    <source>
        <dbReference type="Proteomes" id="UP000504612"/>
    </source>
</evidence>
<keyword evidence="6" id="KW-0732">Signal</keyword>
<feature type="region of interest" description="Disordered" evidence="9">
    <location>
        <begin position="118"/>
        <end position="150"/>
    </location>
</feature>
<gene>
    <name evidence="11" type="primary">PTH2</name>
</gene>
<evidence type="ECO:0000313" key="11">
    <source>
        <dbReference type="RefSeq" id="XP_026533184.1"/>
    </source>
</evidence>
<evidence type="ECO:0000256" key="2">
    <source>
        <dbReference type="ARBA" id="ARBA00006307"/>
    </source>
</evidence>
<dbReference type="Pfam" id="PF14980">
    <property type="entry name" value="TIP39"/>
    <property type="match status" value="1"/>
</dbReference>
<evidence type="ECO:0000256" key="5">
    <source>
        <dbReference type="ARBA" id="ARBA00022685"/>
    </source>
</evidence>
<evidence type="ECO:0000256" key="8">
    <source>
        <dbReference type="ARBA" id="ARBA00030147"/>
    </source>
</evidence>
<evidence type="ECO:0000256" key="9">
    <source>
        <dbReference type="SAM" id="MobiDB-lite"/>
    </source>
</evidence>
<dbReference type="RefSeq" id="XP_026533184.1">
    <property type="nucleotide sequence ID" value="XM_026677399.1"/>
</dbReference>
<dbReference type="GO" id="GO:0005576">
    <property type="term" value="C:extracellular region"/>
    <property type="evidence" value="ECO:0007669"/>
    <property type="project" value="UniProtKB-SubCell"/>
</dbReference>
<proteinExistence type="inferred from homology"/>
<accession>A0A6J1UZY2</accession>
<evidence type="ECO:0000256" key="7">
    <source>
        <dbReference type="ARBA" id="ARBA00023320"/>
    </source>
</evidence>
<dbReference type="KEGG" id="nss:113418496"/>